<protein>
    <recommendedName>
        <fullName evidence="7">Na(+)/H(+) antiporter NhaA</fullName>
    </recommendedName>
    <alternativeName>
        <fullName evidence="7">Sodium/proton antiporter NhaA</fullName>
    </alternativeName>
</protein>
<dbReference type="HAMAP" id="MF_01844">
    <property type="entry name" value="NhaA"/>
    <property type="match status" value="1"/>
</dbReference>
<evidence type="ECO:0000256" key="1">
    <source>
        <dbReference type="ARBA" id="ARBA00004429"/>
    </source>
</evidence>
<comment type="similarity">
    <text evidence="7">Belongs to the NhaA Na(+)/H(+) (TC 2.A.33) antiporter family.</text>
</comment>
<dbReference type="NCBIfam" id="TIGR00773">
    <property type="entry name" value="NhaA"/>
    <property type="match status" value="1"/>
</dbReference>
<keyword evidence="4 7" id="KW-1133">Transmembrane helix</keyword>
<organism evidence="8 9">
    <name type="scientific">Photobacterium frigidiphilum</name>
    <dbReference type="NCBI Taxonomy" id="264736"/>
    <lineage>
        <taxon>Bacteria</taxon>
        <taxon>Pseudomonadati</taxon>
        <taxon>Pseudomonadota</taxon>
        <taxon>Gammaproteobacteria</taxon>
        <taxon>Vibrionales</taxon>
        <taxon>Vibrionaceae</taxon>
        <taxon>Photobacterium</taxon>
    </lineage>
</organism>
<reference evidence="8 9" key="1">
    <citation type="submission" date="2018-01" db="EMBL/GenBank/DDBJ databases">
        <title>Whole genome sequencing of Histamine producing bacteria.</title>
        <authorList>
            <person name="Butler K."/>
        </authorList>
    </citation>
    <scope>NUCLEOTIDE SEQUENCE [LARGE SCALE GENOMIC DNA]</scope>
    <source>
        <strain evidence="8 9">JCM 12947</strain>
    </source>
</reference>
<dbReference type="NCBIfam" id="NF007112">
    <property type="entry name" value="PRK09561.1"/>
    <property type="match status" value="1"/>
</dbReference>
<keyword evidence="7" id="KW-0915">Sodium</keyword>
<keyword evidence="6 7" id="KW-0739">Sodium transport</keyword>
<evidence type="ECO:0000256" key="7">
    <source>
        <dbReference type="HAMAP-Rule" id="MF_01844"/>
    </source>
</evidence>
<dbReference type="PANTHER" id="PTHR30341">
    <property type="entry name" value="SODIUM ION/PROTON ANTIPORTER NHAA-RELATED"/>
    <property type="match status" value="1"/>
</dbReference>
<feature type="transmembrane region" description="Helical" evidence="7">
    <location>
        <begin position="323"/>
        <end position="347"/>
    </location>
</feature>
<accession>A0A2T3JCV8</accession>
<feature type="transmembrane region" description="Helical" evidence="7">
    <location>
        <begin position="87"/>
        <end position="107"/>
    </location>
</feature>
<feature type="transmembrane region" description="Helical" evidence="7">
    <location>
        <begin position="12"/>
        <end position="30"/>
    </location>
</feature>
<dbReference type="GO" id="GO:0006885">
    <property type="term" value="P:regulation of pH"/>
    <property type="evidence" value="ECO:0007669"/>
    <property type="project" value="UniProtKB-UniRule"/>
</dbReference>
<feature type="transmembrane region" description="Helical" evidence="7">
    <location>
        <begin position="284"/>
        <end position="308"/>
    </location>
</feature>
<feature type="transmembrane region" description="Helical" evidence="7">
    <location>
        <begin position="42"/>
        <end position="67"/>
    </location>
</feature>
<keyword evidence="9" id="KW-1185">Reference proteome</keyword>
<comment type="catalytic activity">
    <reaction evidence="7">
        <text>Na(+)(in) + 2 H(+)(out) = Na(+)(out) + 2 H(+)(in)</text>
        <dbReference type="Rhea" id="RHEA:29251"/>
        <dbReference type="ChEBI" id="CHEBI:15378"/>
        <dbReference type="ChEBI" id="CHEBI:29101"/>
    </reaction>
</comment>
<evidence type="ECO:0000256" key="2">
    <source>
        <dbReference type="ARBA" id="ARBA00022475"/>
    </source>
</evidence>
<evidence type="ECO:0000256" key="5">
    <source>
        <dbReference type="ARBA" id="ARBA00023136"/>
    </source>
</evidence>
<feature type="transmembrane region" description="Helical" evidence="7">
    <location>
        <begin position="251"/>
        <end position="272"/>
    </location>
</feature>
<dbReference type="AlphaFoldDB" id="A0A2T3JCV8"/>
<feature type="transmembrane region" description="Helical" evidence="7">
    <location>
        <begin position="173"/>
        <end position="191"/>
    </location>
</feature>
<gene>
    <name evidence="7 8" type="primary">nhaA</name>
    <name evidence="8" type="ORF">C9J12_17205</name>
</gene>
<comment type="caution">
    <text evidence="8">The sequence shown here is derived from an EMBL/GenBank/DDBJ whole genome shotgun (WGS) entry which is preliminary data.</text>
</comment>
<keyword evidence="7" id="KW-0813">Transport</keyword>
<dbReference type="EMBL" id="PYMJ01000019">
    <property type="protein sequence ID" value="PSU46709.1"/>
    <property type="molecule type" value="Genomic_DNA"/>
</dbReference>
<keyword evidence="3 7" id="KW-0812">Transmembrane</keyword>
<evidence type="ECO:0000256" key="6">
    <source>
        <dbReference type="ARBA" id="ARBA00023201"/>
    </source>
</evidence>
<sequence length="385" mass="40350">MTDAIRKFLKLESAGGIILIFAAAIAMVIANSPLQSLYSGTLSSYIAGLSVEHWINDGLMAIFFMLIGLEVKRELIEGALNTKEKAIFPAIAAVGGMVAPALVYVAFNFADPIALQGWAIPAATDIAFALGVMALLGNRVPVSLKVFLLALAIIDDLGVIVIIALFYSSDLSTLALAVAFTATATLFVMNAKNVTKTSLYLIVGAILWFSVLKSGVHATLAGVVLGFAIPLTGKDGRSDKHSPLKHLEHVLHPYVAFLILPLFAFANAGISLDGVSLESVTGMLPLGIAAGLFLGKPLGIFTASYIAVKMGLATLPDGINLKHIFAVSVLCGIGFTMSIFISSLAFVGAPADFNTYSRLGILMGSTVAAVVGYFLLSRTLPKTEA</sequence>
<dbReference type="Gene3D" id="1.20.1530.10">
    <property type="entry name" value="Na+/H+ antiporter like domain"/>
    <property type="match status" value="1"/>
</dbReference>
<dbReference type="GO" id="GO:0005886">
    <property type="term" value="C:plasma membrane"/>
    <property type="evidence" value="ECO:0007669"/>
    <property type="project" value="UniProtKB-SubCell"/>
</dbReference>
<keyword evidence="2 7" id="KW-1003">Cell membrane</keyword>
<keyword evidence="7" id="KW-0406">Ion transport</keyword>
<name>A0A2T3JCV8_9GAMM</name>
<feature type="transmembrane region" description="Helical" evidence="7">
    <location>
        <begin position="198"/>
        <end position="231"/>
    </location>
</feature>
<dbReference type="Pfam" id="PF06965">
    <property type="entry name" value="Na_H_antiport_1"/>
    <property type="match status" value="1"/>
</dbReference>
<keyword evidence="7" id="KW-0050">Antiport</keyword>
<evidence type="ECO:0000313" key="9">
    <source>
        <dbReference type="Proteomes" id="UP000240987"/>
    </source>
</evidence>
<evidence type="ECO:0000256" key="3">
    <source>
        <dbReference type="ARBA" id="ARBA00022692"/>
    </source>
</evidence>
<proteinExistence type="inferred from homology"/>
<comment type="function">
    <text evidence="7">Na(+)/H(+) antiporter that extrudes sodium in exchange for external protons.</text>
</comment>
<dbReference type="NCBIfam" id="NF007111">
    <property type="entry name" value="PRK09560.1"/>
    <property type="match status" value="1"/>
</dbReference>
<feature type="transmembrane region" description="Helical" evidence="7">
    <location>
        <begin position="359"/>
        <end position="376"/>
    </location>
</feature>
<dbReference type="OrthoDB" id="9808135at2"/>
<dbReference type="GO" id="GO:0015385">
    <property type="term" value="F:sodium:proton antiporter activity"/>
    <property type="evidence" value="ECO:0007669"/>
    <property type="project" value="UniProtKB-UniRule"/>
</dbReference>
<dbReference type="RefSeq" id="WP_107243844.1">
    <property type="nucleotide sequence ID" value="NZ_PYMJ01000019.1"/>
</dbReference>
<evidence type="ECO:0000256" key="4">
    <source>
        <dbReference type="ARBA" id="ARBA00022989"/>
    </source>
</evidence>
<feature type="transmembrane region" description="Helical" evidence="7">
    <location>
        <begin position="113"/>
        <end position="136"/>
    </location>
</feature>
<dbReference type="PANTHER" id="PTHR30341:SF0">
    <property type="entry name" value="NA(+)_H(+) ANTIPORTER NHAA"/>
    <property type="match status" value="1"/>
</dbReference>
<keyword evidence="5 7" id="KW-0472">Membrane</keyword>
<dbReference type="Proteomes" id="UP000240987">
    <property type="component" value="Unassembled WGS sequence"/>
</dbReference>
<feature type="transmembrane region" description="Helical" evidence="7">
    <location>
        <begin position="148"/>
        <end position="167"/>
    </location>
</feature>
<dbReference type="InterPro" id="IPR023171">
    <property type="entry name" value="Na/H_antiporter_dom_sf"/>
</dbReference>
<comment type="subcellular location">
    <subcellularLocation>
        <location evidence="1">Cell inner membrane</location>
        <topology evidence="1">Multi-pass membrane protein</topology>
    </subcellularLocation>
    <subcellularLocation>
        <location evidence="7">Cell membrane</location>
        <topology evidence="7">Multi-pass membrane protein</topology>
    </subcellularLocation>
</comment>
<dbReference type="InterPro" id="IPR004670">
    <property type="entry name" value="NhaA"/>
</dbReference>
<evidence type="ECO:0000313" key="8">
    <source>
        <dbReference type="EMBL" id="PSU46709.1"/>
    </source>
</evidence>